<sequence>MNEISIFPYPKEDPTKVHLRQQVDSLRADLAEKNAFIATVQKHVNRQQPVPPSMESTTGRVIERLQLDIDSLKKELSDSKSQLQVARVARERAERQVQEHAQSHQSFLLELDSLKRILERKERQVKELEHSIKESDQKSMDMKFDRDNANTKLRQTELKVSDLERKVHEALAAKEQAEHEYSLLTKEMKSFKRRYQEDVDIVKKEFDELREQLKTTSHSLEDTILMTGIQVEELTTGRKTELLELEQLQEKLKENQENYAKQFLLEIEKMKTDVEKNTRSTDEFYQEVVKMRSEIVGKLNWFTKVANAKQI</sequence>
<keyword evidence="3" id="KW-1185">Reference proteome</keyword>
<organism evidence="2 3">
    <name type="scientific">Paraglomus brasilianum</name>
    <dbReference type="NCBI Taxonomy" id="144538"/>
    <lineage>
        <taxon>Eukaryota</taxon>
        <taxon>Fungi</taxon>
        <taxon>Fungi incertae sedis</taxon>
        <taxon>Mucoromycota</taxon>
        <taxon>Glomeromycotina</taxon>
        <taxon>Glomeromycetes</taxon>
        <taxon>Paraglomerales</taxon>
        <taxon>Paraglomeraceae</taxon>
        <taxon>Paraglomus</taxon>
    </lineage>
</organism>
<proteinExistence type="predicted"/>
<dbReference type="Proteomes" id="UP000789739">
    <property type="component" value="Unassembled WGS sequence"/>
</dbReference>
<dbReference type="AlphaFoldDB" id="A0A9N8VLG8"/>
<comment type="caution">
    <text evidence="2">The sequence shown here is derived from an EMBL/GenBank/DDBJ whole genome shotgun (WGS) entry which is preliminary data.</text>
</comment>
<reference evidence="2" key="1">
    <citation type="submission" date="2021-06" db="EMBL/GenBank/DDBJ databases">
        <authorList>
            <person name="Kallberg Y."/>
            <person name="Tangrot J."/>
            <person name="Rosling A."/>
        </authorList>
    </citation>
    <scope>NUCLEOTIDE SEQUENCE</scope>
    <source>
        <strain evidence="2">BR232B</strain>
    </source>
</reference>
<dbReference type="EMBL" id="CAJVPI010000024">
    <property type="protein sequence ID" value="CAG8459530.1"/>
    <property type="molecule type" value="Genomic_DNA"/>
</dbReference>
<feature type="coiled-coil region" evidence="1">
    <location>
        <begin position="62"/>
        <end position="265"/>
    </location>
</feature>
<evidence type="ECO:0000313" key="2">
    <source>
        <dbReference type="EMBL" id="CAG8459530.1"/>
    </source>
</evidence>
<accession>A0A9N8VLG8</accession>
<dbReference type="OrthoDB" id="6088208at2759"/>
<gene>
    <name evidence="2" type="ORF">PBRASI_LOCUS504</name>
</gene>
<keyword evidence="1" id="KW-0175">Coiled coil</keyword>
<dbReference type="Gene3D" id="1.10.287.1490">
    <property type="match status" value="1"/>
</dbReference>
<evidence type="ECO:0000313" key="3">
    <source>
        <dbReference type="Proteomes" id="UP000789739"/>
    </source>
</evidence>
<name>A0A9N8VLG8_9GLOM</name>
<protein>
    <submittedName>
        <fullName evidence="2">5107_t:CDS:1</fullName>
    </submittedName>
</protein>
<evidence type="ECO:0000256" key="1">
    <source>
        <dbReference type="SAM" id="Coils"/>
    </source>
</evidence>